<dbReference type="GO" id="GO:0022857">
    <property type="term" value="F:transmembrane transporter activity"/>
    <property type="evidence" value="ECO:0007669"/>
    <property type="project" value="InterPro"/>
</dbReference>
<evidence type="ECO:0000313" key="6">
    <source>
        <dbReference type="EMBL" id="CAC5372514.1"/>
    </source>
</evidence>
<dbReference type="InterPro" id="IPR036259">
    <property type="entry name" value="MFS_trans_sf"/>
</dbReference>
<evidence type="ECO:0000256" key="2">
    <source>
        <dbReference type="ARBA" id="ARBA00022692"/>
    </source>
</evidence>
<organism evidence="6 7">
    <name type="scientific">Mytilus coruscus</name>
    <name type="common">Sea mussel</name>
    <dbReference type="NCBI Taxonomy" id="42192"/>
    <lineage>
        <taxon>Eukaryota</taxon>
        <taxon>Metazoa</taxon>
        <taxon>Spiralia</taxon>
        <taxon>Lophotrochozoa</taxon>
        <taxon>Mollusca</taxon>
        <taxon>Bivalvia</taxon>
        <taxon>Autobranchia</taxon>
        <taxon>Pteriomorphia</taxon>
        <taxon>Mytilida</taxon>
        <taxon>Mytiloidea</taxon>
        <taxon>Mytilidae</taxon>
        <taxon>Mytilinae</taxon>
        <taxon>Mytilus</taxon>
    </lineage>
</organism>
<dbReference type="PANTHER" id="PTHR24064">
    <property type="entry name" value="SOLUTE CARRIER FAMILY 22 MEMBER"/>
    <property type="match status" value="1"/>
</dbReference>
<evidence type="ECO:0000256" key="1">
    <source>
        <dbReference type="ARBA" id="ARBA00004141"/>
    </source>
</evidence>
<dbReference type="EMBL" id="CACVKT020001854">
    <property type="protein sequence ID" value="CAC5372514.1"/>
    <property type="molecule type" value="Genomic_DNA"/>
</dbReference>
<keyword evidence="3 5" id="KW-1133">Transmembrane helix</keyword>
<evidence type="ECO:0000313" key="7">
    <source>
        <dbReference type="Proteomes" id="UP000507470"/>
    </source>
</evidence>
<evidence type="ECO:0000256" key="3">
    <source>
        <dbReference type="ARBA" id="ARBA00022989"/>
    </source>
</evidence>
<keyword evidence="7" id="KW-1185">Reference proteome</keyword>
<proteinExistence type="predicted"/>
<dbReference type="Gene3D" id="1.20.1250.20">
    <property type="entry name" value="MFS general substrate transporter like domains"/>
    <property type="match status" value="2"/>
</dbReference>
<reference evidence="6 7" key="1">
    <citation type="submission" date="2020-06" db="EMBL/GenBank/DDBJ databases">
        <authorList>
            <person name="Li R."/>
            <person name="Bekaert M."/>
        </authorList>
    </citation>
    <scope>NUCLEOTIDE SEQUENCE [LARGE SCALE GENOMIC DNA]</scope>
    <source>
        <strain evidence="7">wild</strain>
    </source>
</reference>
<evidence type="ECO:0000256" key="4">
    <source>
        <dbReference type="ARBA" id="ARBA00023136"/>
    </source>
</evidence>
<name>A0A6J8ARC6_MYTCO</name>
<dbReference type="Proteomes" id="UP000507470">
    <property type="component" value="Unassembled WGS sequence"/>
</dbReference>
<feature type="transmembrane region" description="Helical" evidence="5">
    <location>
        <begin position="170"/>
        <end position="195"/>
    </location>
</feature>
<dbReference type="OrthoDB" id="10021984at2759"/>
<comment type="subcellular location">
    <subcellularLocation>
        <location evidence="1">Membrane</location>
        <topology evidence="1">Multi-pass membrane protein</topology>
    </subcellularLocation>
</comment>
<dbReference type="InterPro" id="IPR005828">
    <property type="entry name" value="MFS_sugar_transport-like"/>
</dbReference>
<keyword evidence="4 5" id="KW-0472">Membrane</keyword>
<accession>A0A6J8ARC6</accession>
<feature type="transmembrane region" description="Helical" evidence="5">
    <location>
        <begin position="129"/>
        <end position="150"/>
    </location>
</feature>
<feature type="transmembrane region" description="Helical" evidence="5">
    <location>
        <begin position="51"/>
        <end position="71"/>
    </location>
</feature>
<dbReference type="AlphaFoldDB" id="A0A6J8ARC6"/>
<dbReference type="GO" id="GO:0016020">
    <property type="term" value="C:membrane"/>
    <property type="evidence" value="ECO:0007669"/>
    <property type="project" value="UniProtKB-SubCell"/>
</dbReference>
<evidence type="ECO:0000256" key="5">
    <source>
        <dbReference type="SAM" id="Phobius"/>
    </source>
</evidence>
<protein>
    <submittedName>
        <fullName evidence="6">SLC22A4_5</fullName>
    </submittedName>
</protein>
<sequence>MENDYELSLYFVGLELVGPTKRNLAGIVIEYFFALGLVLLAGVAYLLRNWFYIELAFGAPMVLFLLMWWVIPESPRWLINQGRKEEAEVILRKAAKVNKVTLPDKLFMEEDEEEPPTGHLLHLFTSRVLLVRTLVIFFNWMVVSMTYYGLSLNTGNLGGDFYMNFFISELQWLTTTLAMIGKLGSAAAFAIIYVFSAELYPTVVRNTGMGASSCCARVGGMIAPYVADSAKIIGGDLGQAVPLAVFGAASVLAGLLSLLLPETLGEHLPESIEDGVIFGTDQYREKKDKTYKSSSNDLLKIEMTKF</sequence>
<gene>
    <name evidence="6" type="ORF">MCOR_10578</name>
</gene>
<dbReference type="Pfam" id="PF00083">
    <property type="entry name" value="Sugar_tr"/>
    <property type="match status" value="1"/>
</dbReference>
<feature type="transmembrane region" description="Helical" evidence="5">
    <location>
        <begin position="24"/>
        <end position="45"/>
    </location>
</feature>
<dbReference type="SUPFAM" id="SSF103473">
    <property type="entry name" value="MFS general substrate transporter"/>
    <property type="match status" value="1"/>
</dbReference>
<keyword evidence="2 5" id="KW-0812">Transmembrane</keyword>